<organism evidence="1 2">
    <name type="scientific">Plasmopara halstedii</name>
    <name type="common">Downy mildew of sunflower</name>
    <dbReference type="NCBI Taxonomy" id="4781"/>
    <lineage>
        <taxon>Eukaryota</taxon>
        <taxon>Sar</taxon>
        <taxon>Stramenopiles</taxon>
        <taxon>Oomycota</taxon>
        <taxon>Peronosporomycetes</taxon>
        <taxon>Peronosporales</taxon>
        <taxon>Peronosporaceae</taxon>
        <taxon>Plasmopara</taxon>
    </lineage>
</organism>
<protein>
    <submittedName>
        <fullName evidence="1">Uncharacterized protein</fullName>
    </submittedName>
</protein>
<evidence type="ECO:0000313" key="2">
    <source>
        <dbReference type="Proteomes" id="UP000054928"/>
    </source>
</evidence>
<sequence>MQTARIGSSIHYLHLSELWNGHIRSLFESYAFDKFLYEAPYTDFLLTLTLVP</sequence>
<reference evidence="2" key="1">
    <citation type="submission" date="2014-09" db="EMBL/GenBank/DDBJ databases">
        <authorList>
            <person name="Sharma Rahul"/>
            <person name="Thines Marco"/>
        </authorList>
    </citation>
    <scope>NUCLEOTIDE SEQUENCE [LARGE SCALE GENOMIC DNA]</scope>
</reference>
<dbReference type="EMBL" id="CCYD01000053">
    <property type="protein sequence ID" value="CEG35669.1"/>
    <property type="molecule type" value="Genomic_DNA"/>
</dbReference>
<accession>A0A0P1A581</accession>
<proteinExistence type="predicted"/>
<dbReference type="Proteomes" id="UP000054928">
    <property type="component" value="Unassembled WGS sequence"/>
</dbReference>
<name>A0A0P1A581_PLAHL</name>
<dbReference type="GeneID" id="36406592"/>
<evidence type="ECO:0000313" key="1">
    <source>
        <dbReference type="EMBL" id="CEG35669.1"/>
    </source>
</evidence>
<keyword evidence="2" id="KW-1185">Reference proteome</keyword>
<dbReference type="AlphaFoldDB" id="A0A0P1A581"/>
<dbReference type="RefSeq" id="XP_024572038.1">
    <property type="nucleotide sequence ID" value="XM_024726748.1"/>
</dbReference>